<dbReference type="EMBL" id="JRTT01000024">
    <property type="protein sequence ID" value="KHD75688.1"/>
    <property type="molecule type" value="Genomic_DNA"/>
</dbReference>
<dbReference type="Proteomes" id="UP000054537">
    <property type="component" value="Unassembled WGS sequence"/>
</dbReference>
<accession>A0A0A6UKS7</accession>
<dbReference type="eggNOG" id="COG0666">
    <property type="taxonomic scope" value="Bacteria"/>
</dbReference>
<dbReference type="RefSeq" id="WP_043526776.1">
    <property type="nucleotide sequence ID" value="NZ_BAABKU010000030.1"/>
</dbReference>
<dbReference type="InterPro" id="IPR036770">
    <property type="entry name" value="Ankyrin_rpt-contain_sf"/>
</dbReference>
<evidence type="ECO:0000256" key="1">
    <source>
        <dbReference type="SAM" id="MobiDB-lite"/>
    </source>
</evidence>
<comment type="caution">
    <text evidence="2">The sequence shown here is derived from an EMBL/GenBank/DDBJ whole genome shotgun (WGS) entry which is preliminary data.</text>
</comment>
<proteinExistence type="predicted"/>
<reference evidence="2 3" key="1">
    <citation type="submission" date="2014-10" db="EMBL/GenBank/DDBJ databases">
        <title>Draft genome sequence of Actinoplanes utahensis NRRL 12052.</title>
        <authorList>
            <person name="Velasco-Bucheli B."/>
            <person name="del Cerro C."/>
            <person name="Hormigo D."/>
            <person name="Garcia J.L."/>
            <person name="Acebal C."/>
            <person name="Arroyo M."/>
            <person name="de la Mata I."/>
        </authorList>
    </citation>
    <scope>NUCLEOTIDE SEQUENCE [LARGE SCALE GENOMIC DNA]</scope>
    <source>
        <strain evidence="2 3">NRRL 12052</strain>
    </source>
</reference>
<name>A0A0A6UKS7_ACTUT</name>
<keyword evidence="3" id="KW-1185">Reference proteome</keyword>
<feature type="region of interest" description="Disordered" evidence="1">
    <location>
        <begin position="447"/>
        <end position="474"/>
    </location>
</feature>
<protein>
    <submittedName>
        <fullName evidence="2">Uncharacterized protein</fullName>
    </submittedName>
</protein>
<dbReference type="AlphaFoldDB" id="A0A0A6UKS7"/>
<dbReference type="SUPFAM" id="SSF48403">
    <property type="entry name" value="Ankyrin repeat"/>
    <property type="match status" value="1"/>
</dbReference>
<feature type="region of interest" description="Disordered" evidence="1">
    <location>
        <begin position="361"/>
        <end position="383"/>
    </location>
</feature>
<dbReference type="STRING" id="1869.MB27_20860"/>
<dbReference type="OrthoDB" id="3276909at2"/>
<gene>
    <name evidence="2" type="ORF">MB27_20860</name>
</gene>
<feature type="compositionally biased region" description="Low complexity" evidence="1">
    <location>
        <begin position="463"/>
        <end position="474"/>
    </location>
</feature>
<evidence type="ECO:0000313" key="3">
    <source>
        <dbReference type="Proteomes" id="UP000054537"/>
    </source>
</evidence>
<feature type="compositionally biased region" description="Basic and acidic residues" evidence="1">
    <location>
        <begin position="453"/>
        <end position="462"/>
    </location>
</feature>
<sequence length="701" mass="75741">MTGRERAALRRWQRIRHYAVPEWMVAECTAARERGDWRRACEAAGVVAGSVSPASWCADTLGGFAPDLLRWHAPRAGGGHTTIATDLDLVLTPDAPFGPDTPVLAVRTPPEVYAPQRMRLRPIRAGSLDPLRTVWLAPYQWDARRAGEVRAAVGGDGRRIPFFAADGGLLPVAALGCDDDGPARAERAWLTRAAGPQSRGEAPTGDGRPAPRWRRAIGPQWQEAGLLPAEALTGDEWPAPRWRQVAAVVDPWRLTAEARRLAALTGRPHWMMRYPRDGSAIRVEVGGDTVRAVIVQQEPAAGLPWLHPAQVGFSADLQLLRHDMIDSAELHPLVRAALFPARWPARAGEREPGHRLRAVARPGPAETRDGARPAPTDTPVVPARHQDDQCEVWAGARPAPAGTPVVPVRCQDDPREMRDDARPARTEVPVVPVRCQDDQGEVRAGARVAPAGHQDDRHEVRAGARPAPAGTPVVPVRCQDDRHGMRDGARVVPAGTRVVLVRCQDGRHEVRERAGWLSLAAHSDGEIAREQAMRAFGGAPSGCFAATQGWSGPQGRLPRRLRQARADLWQRMLHGGTRAVLELLDAGMDPMIRDGAGRALIHRVGAFGPGLLPALLAAGAPVDAPDRQGRTALAYAVVEDWPFELITALIEAGADPHAGAGDVLDPALVPPLIASARDGRGLIDPDSYRRATRRTRAVSHM</sequence>
<dbReference type="Gene3D" id="1.25.40.20">
    <property type="entry name" value="Ankyrin repeat-containing domain"/>
    <property type="match status" value="1"/>
</dbReference>
<organism evidence="2 3">
    <name type="scientific">Actinoplanes utahensis</name>
    <dbReference type="NCBI Taxonomy" id="1869"/>
    <lineage>
        <taxon>Bacteria</taxon>
        <taxon>Bacillati</taxon>
        <taxon>Actinomycetota</taxon>
        <taxon>Actinomycetes</taxon>
        <taxon>Micromonosporales</taxon>
        <taxon>Micromonosporaceae</taxon>
        <taxon>Actinoplanes</taxon>
    </lineage>
</organism>
<feature type="compositionally biased region" description="Basic and acidic residues" evidence="1">
    <location>
        <begin position="410"/>
        <end position="425"/>
    </location>
</feature>
<evidence type="ECO:0000313" key="2">
    <source>
        <dbReference type="EMBL" id="KHD75688.1"/>
    </source>
</evidence>
<feature type="region of interest" description="Disordered" evidence="1">
    <location>
        <begin position="191"/>
        <end position="211"/>
    </location>
</feature>
<feature type="region of interest" description="Disordered" evidence="1">
    <location>
        <begin position="396"/>
        <end position="426"/>
    </location>
</feature>